<accession>A0A2J6T6J6</accession>
<sequence>MASGTRLLCFNLHGNACKRHILPRYPCLKHSKRYITTRSQLLHFLLQFSPLFPKLCSLPRSVIRIMSGTLDLNEFPFFNIPGYQDQLNCAQACEKFLAFNGCSTPKCFCSPENFIPGGEKAMATCLSTFCSSSQVAAAETFTASVFSAYCASKGFTNLAQATPASSSSTSSSTAISTSSSSTTSLANAKTSSAATTTSGNAISPTDLPLGHHHLHRLPTNRASPLTHGFASSLLRGLQEFLQATGAKRKRWEHEC</sequence>
<dbReference type="GeneID" id="36580721"/>
<evidence type="ECO:0000313" key="3">
    <source>
        <dbReference type="Proteomes" id="UP000235371"/>
    </source>
</evidence>
<dbReference type="RefSeq" id="XP_024735555.1">
    <property type="nucleotide sequence ID" value="XM_024872641.1"/>
</dbReference>
<name>A0A2J6T6J6_9HELO</name>
<organism evidence="2 3">
    <name type="scientific">Hyaloscypha bicolor E</name>
    <dbReference type="NCBI Taxonomy" id="1095630"/>
    <lineage>
        <taxon>Eukaryota</taxon>
        <taxon>Fungi</taxon>
        <taxon>Dikarya</taxon>
        <taxon>Ascomycota</taxon>
        <taxon>Pezizomycotina</taxon>
        <taxon>Leotiomycetes</taxon>
        <taxon>Helotiales</taxon>
        <taxon>Hyaloscyphaceae</taxon>
        <taxon>Hyaloscypha</taxon>
        <taxon>Hyaloscypha bicolor</taxon>
    </lineage>
</organism>
<evidence type="ECO:0000313" key="2">
    <source>
        <dbReference type="EMBL" id="PMD58651.1"/>
    </source>
</evidence>
<dbReference type="EMBL" id="KZ613817">
    <property type="protein sequence ID" value="PMD58651.1"/>
    <property type="molecule type" value="Genomic_DNA"/>
</dbReference>
<keyword evidence="3" id="KW-1185">Reference proteome</keyword>
<reference evidence="2 3" key="1">
    <citation type="submission" date="2016-04" db="EMBL/GenBank/DDBJ databases">
        <title>A degradative enzymes factory behind the ericoid mycorrhizal symbiosis.</title>
        <authorList>
            <consortium name="DOE Joint Genome Institute"/>
            <person name="Martino E."/>
            <person name="Morin E."/>
            <person name="Grelet G."/>
            <person name="Kuo A."/>
            <person name="Kohler A."/>
            <person name="Daghino S."/>
            <person name="Barry K."/>
            <person name="Choi C."/>
            <person name="Cichocki N."/>
            <person name="Clum A."/>
            <person name="Copeland A."/>
            <person name="Hainaut M."/>
            <person name="Haridas S."/>
            <person name="Labutti K."/>
            <person name="Lindquist E."/>
            <person name="Lipzen A."/>
            <person name="Khouja H.-R."/>
            <person name="Murat C."/>
            <person name="Ohm R."/>
            <person name="Olson A."/>
            <person name="Spatafora J."/>
            <person name="Veneault-Fourrey C."/>
            <person name="Henrissat B."/>
            <person name="Grigoriev I."/>
            <person name="Martin F."/>
            <person name="Perotto S."/>
        </authorList>
    </citation>
    <scope>NUCLEOTIDE SEQUENCE [LARGE SCALE GENOMIC DNA]</scope>
    <source>
        <strain evidence="2 3">E</strain>
    </source>
</reference>
<feature type="region of interest" description="Disordered" evidence="1">
    <location>
        <begin position="190"/>
        <end position="221"/>
    </location>
</feature>
<dbReference type="InParanoid" id="A0A2J6T6J6"/>
<proteinExistence type="predicted"/>
<evidence type="ECO:0008006" key="4">
    <source>
        <dbReference type="Google" id="ProtNLM"/>
    </source>
</evidence>
<gene>
    <name evidence="2" type="ORF">K444DRAFT_414265</name>
</gene>
<dbReference type="Proteomes" id="UP000235371">
    <property type="component" value="Unassembled WGS sequence"/>
</dbReference>
<dbReference type="OrthoDB" id="10565472at2759"/>
<protein>
    <recommendedName>
        <fullName evidence="4">Extracellular membrane protein CFEM domain-containing protein</fullName>
    </recommendedName>
</protein>
<dbReference type="AlphaFoldDB" id="A0A2J6T6J6"/>
<evidence type="ECO:0000256" key="1">
    <source>
        <dbReference type="SAM" id="MobiDB-lite"/>
    </source>
</evidence>